<dbReference type="PROSITE" id="PS50082">
    <property type="entry name" value="WD_REPEATS_2"/>
    <property type="match status" value="1"/>
</dbReference>
<dbReference type="SUPFAM" id="SSF50978">
    <property type="entry name" value="WD40 repeat-like"/>
    <property type="match status" value="1"/>
</dbReference>
<keyword evidence="2" id="KW-0677">Repeat</keyword>
<dbReference type="VEuPathDB" id="FungiDB:HGUI_03902"/>
<dbReference type="EMBL" id="FQNF01000134">
    <property type="protein sequence ID" value="SGZ41701.1"/>
    <property type="molecule type" value="Genomic_DNA"/>
</dbReference>
<sequence>MSKNFIPTVHKGKAHEADIFNVQYSKFATITTSGDGYLKVWKNYLNEGDLPEDNVQSKFLTKAGLHHTSFLEFKDLETKKGMLFIGTISFTGELFIEKYDLEKNEFENDLELRKILNFDTLMEEEQDTTKSYYNIIEKNTFYLIKFLPKNLNNKITMDKLLLTTVDSKVIVLDLVYQSETSTFDVTRVELLQITEKSLGFKTLQQSETPFITCMDASNKLSNVLTLGFNTSHVLILNLFTLTQLFNISLISKPIRCVKISNNATLLAISHDLGINGCVSLYDIETGDFIGDYTNNSHTAKDTNTFTHKASCLSMDFNESDEFIITAGLDGVVNVWETITRERVGRIKISCNDIENNSDILDTDPITLESLTNPGIMDVKYIHKNTRGGLGGAKNEGLVVVALDKGIRWFREAGGI</sequence>
<dbReference type="SMART" id="SM00320">
    <property type="entry name" value="WD40"/>
    <property type="match status" value="3"/>
</dbReference>
<organism evidence="4 5">
    <name type="scientific">Hanseniaspora guilliermondii</name>
    <dbReference type="NCBI Taxonomy" id="56406"/>
    <lineage>
        <taxon>Eukaryota</taxon>
        <taxon>Fungi</taxon>
        <taxon>Dikarya</taxon>
        <taxon>Ascomycota</taxon>
        <taxon>Saccharomycotina</taxon>
        <taxon>Saccharomycetes</taxon>
        <taxon>Saccharomycodales</taxon>
        <taxon>Saccharomycodaceae</taxon>
        <taxon>Hanseniaspora</taxon>
    </lineage>
</organism>
<feature type="repeat" description="WD" evidence="3">
    <location>
        <begin position="304"/>
        <end position="345"/>
    </location>
</feature>
<protein>
    <submittedName>
        <fullName evidence="4">Related to Antiviral protein SKI8</fullName>
    </submittedName>
</protein>
<dbReference type="PANTHER" id="PTHR44090">
    <property type="entry name" value="WD REPEAT-CONTAINING PROTEIN 61"/>
    <property type="match status" value="1"/>
</dbReference>
<dbReference type="GO" id="GO:0005634">
    <property type="term" value="C:nucleus"/>
    <property type="evidence" value="ECO:0007669"/>
    <property type="project" value="TreeGrafter"/>
</dbReference>
<dbReference type="OrthoDB" id="10251741at2759"/>
<evidence type="ECO:0000313" key="4">
    <source>
        <dbReference type="EMBL" id="SGZ41701.1"/>
    </source>
</evidence>
<evidence type="ECO:0000256" key="1">
    <source>
        <dbReference type="ARBA" id="ARBA00022574"/>
    </source>
</evidence>
<dbReference type="InterPro" id="IPR001680">
    <property type="entry name" value="WD40_rpt"/>
</dbReference>
<dbReference type="Proteomes" id="UP000183365">
    <property type="component" value="Unassembled WGS sequence"/>
</dbReference>
<keyword evidence="1 3" id="KW-0853">WD repeat</keyword>
<evidence type="ECO:0000256" key="3">
    <source>
        <dbReference type="PROSITE-ProRule" id="PRU00221"/>
    </source>
</evidence>
<dbReference type="Gene3D" id="2.130.10.10">
    <property type="entry name" value="YVTN repeat-like/Quinoprotein amine dehydrogenase"/>
    <property type="match status" value="1"/>
</dbReference>
<dbReference type="Pfam" id="PF00400">
    <property type="entry name" value="WD40"/>
    <property type="match status" value="1"/>
</dbReference>
<dbReference type="PROSITE" id="PS50294">
    <property type="entry name" value="WD_REPEATS_REGION"/>
    <property type="match status" value="1"/>
</dbReference>
<name>A0A1L0CRM1_9ASCO</name>
<dbReference type="PANTHER" id="PTHR44090:SF1">
    <property type="entry name" value="SUPERKILLER COMPLEX PROTEIN 8"/>
    <property type="match status" value="1"/>
</dbReference>
<keyword evidence="5" id="KW-1185">Reference proteome</keyword>
<dbReference type="AlphaFoldDB" id="A0A1L0CRM1"/>
<dbReference type="InterPro" id="IPR015943">
    <property type="entry name" value="WD40/YVTN_repeat-like_dom_sf"/>
</dbReference>
<evidence type="ECO:0000256" key="2">
    <source>
        <dbReference type="ARBA" id="ARBA00022737"/>
    </source>
</evidence>
<dbReference type="InterPro" id="IPR051510">
    <property type="entry name" value="SKI8"/>
</dbReference>
<reference evidence="5" key="1">
    <citation type="submission" date="2016-11" db="EMBL/GenBank/DDBJ databases">
        <authorList>
            <person name="Guldener U."/>
        </authorList>
    </citation>
    <scope>NUCLEOTIDE SEQUENCE [LARGE SCALE GENOMIC DNA]</scope>
</reference>
<proteinExistence type="predicted"/>
<gene>
    <name evidence="4" type="ORF">HGUI_03902</name>
</gene>
<evidence type="ECO:0000313" key="5">
    <source>
        <dbReference type="Proteomes" id="UP000183365"/>
    </source>
</evidence>
<dbReference type="InterPro" id="IPR036322">
    <property type="entry name" value="WD40_repeat_dom_sf"/>
</dbReference>
<accession>A0A1L0CRM1</accession>
<dbReference type="GO" id="GO:0032991">
    <property type="term" value="C:protein-containing complex"/>
    <property type="evidence" value="ECO:0007669"/>
    <property type="project" value="UniProtKB-ARBA"/>
</dbReference>